<gene>
    <name evidence="1" type="ORF">SAMN04487772_105133</name>
</gene>
<reference evidence="1 2" key="1">
    <citation type="submission" date="2016-10" db="EMBL/GenBank/DDBJ databases">
        <authorList>
            <person name="de Groot N.N."/>
        </authorList>
    </citation>
    <scope>NUCLEOTIDE SEQUENCE [LARGE SCALE GENOMIC DNA]</scope>
    <source>
        <strain evidence="1 2">DSM 1801</strain>
    </source>
</reference>
<dbReference type="AlphaFoldDB" id="A0A1I0AFR1"/>
<dbReference type="STRING" id="29364.SAMN04487772_105133"/>
<evidence type="ECO:0000313" key="1">
    <source>
        <dbReference type="EMBL" id="SES93027.1"/>
    </source>
</evidence>
<sequence length="117" mass="13668">MSKIRFIVNAFKYQKMKFFLMFGVVFLTLLISNISSSFRESVIHTRLGQLRDTTQNSQIVVSAEDGTYKEFDEAVFWKRCKSTYGDDISNSITRDYCYVDVEGINQRLFLYGTDVNR</sequence>
<protein>
    <submittedName>
        <fullName evidence="1">Uncharacterized protein</fullName>
    </submittedName>
</protein>
<dbReference type="EMBL" id="FOHN01000005">
    <property type="protein sequence ID" value="SES93027.1"/>
    <property type="molecule type" value="Genomic_DNA"/>
</dbReference>
<evidence type="ECO:0000313" key="2">
    <source>
        <dbReference type="Proteomes" id="UP000199800"/>
    </source>
</evidence>
<organism evidence="1 2">
    <name type="scientific">[Clostridium] polysaccharolyticum</name>
    <dbReference type="NCBI Taxonomy" id="29364"/>
    <lineage>
        <taxon>Bacteria</taxon>
        <taxon>Bacillati</taxon>
        <taxon>Bacillota</taxon>
        <taxon>Clostridia</taxon>
        <taxon>Lachnospirales</taxon>
        <taxon>Lachnospiraceae</taxon>
    </lineage>
</organism>
<proteinExistence type="predicted"/>
<accession>A0A1I0AFR1</accession>
<dbReference type="Proteomes" id="UP000199800">
    <property type="component" value="Unassembled WGS sequence"/>
</dbReference>
<dbReference type="RefSeq" id="WP_092477077.1">
    <property type="nucleotide sequence ID" value="NZ_FOHN01000005.1"/>
</dbReference>
<keyword evidence="2" id="KW-1185">Reference proteome</keyword>
<name>A0A1I0AFR1_9FIRM</name>